<dbReference type="FunFam" id="3.10.28.10:FF:000005">
    <property type="entry name" value="Pentatricopeptide repeat-containing protein At2g15820, chloroplastic"/>
    <property type="match status" value="1"/>
</dbReference>
<dbReference type="SUPFAM" id="SSF55608">
    <property type="entry name" value="Homing endonucleases"/>
    <property type="match status" value="1"/>
</dbReference>
<dbReference type="Gramene" id="ONK55737">
    <property type="protein sequence ID" value="ONK55737"/>
    <property type="gene ID" value="A4U43_C10F480"/>
</dbReference>
<dbReference type="InterPro" id="IPR027434">
    <property type="entry name" value="Homing_endonucl"/>
</dbReference>
<keyword evidence="2" id="KW-0677">Repeat</keyword>
<evidence type="ECO:0000256" key="2">
    <source>
        <dbReference type="ARBA" id="ARBA00022737"/>
    </source>
</evidence>
<evidence type="ECO:0000256" key="4">
    <source>
        <dbReference type="PROSITE-ProRule" id="PRU00708"/>
    </source>
</evidence>
<evidence type="ECO:0000313" key="7">
    <source>
        <dbReference type="EMBL" id="ONK55737.1"/>
    </source>
</evidence>
<sequence>MMNAGFEESRDVLLSIMRASSKLGDLEETERIWLNLLESSGGNLPSQAFVYRMELYAKLGEPMKSLEIFETMKTQMPTTVVAYHKIVEIMSKAREIDIAEKLMDEFFESGMKPLMPAFLDIIFMYFDLEMHDKLELAVSKCLTKCHPNRTLYNIYLESLVTTGNLNKAGEIFNEMYVNGTIGATSRSCNTILRGYLDSDEYEKAEKIYDIMQQKKYDVEPQLVEKLRHVFSRKTKVVKRRVSMKLDQEQREILIGLLLGGIRIESGEERRNHTFHFEFSENSETHSSLRMHVHERFYEWLTSSSRSVDEENEIPFRFSTIAHSYFGFFADQFWLKNRFVVPKLIHRWLSPRVLAYWYMFGGFKIPSGDILLKLKSINREDVERVVKALQAKSLACRVKRKGRVFWIGLQGSNANLFWETVEPYVLENVREILSPCSINGRGDQREEGESHEFGTESDSDEQR</sequence>
<dbReference type="SUPFAM" id="SSF81901">
    <property type="entry name" value="HCP-like"/>
    <property type="match status" value="1"/>
</dbReference>
<protein>
    <recommendedName>
        <fullName evidence="6">Homing endonuclease LAGLIDADG domain-containing protein</fullName>
    </recommendedName>
</protein>
<dbReference type="GO" id="GO:0048564">
    <property type="term" value="P:photosystem I assembly"/>
    <property type="evidence" value="ECO:0007669"/>
    <property type="project" value="TreeGrafter"/>
</dbReference>
<dbReference type="Gene3D" id="3.10.28.10">
    <property type="entry name" value="Homing endonucleases"/>
    <property type="match status" value="2"/>
</dbReference>
<gene>
    <name evidence="7" type="ORF">A4U43_C10F480</name>
</gene>
<evidence type="ECO:0000256" key="5">
    <source>
        <dbReference type="SAM" id="MobiDB-lite"/>
    </source>
</evidence>
<dbReference type="NCBIfam" id="TIGR00756">
    <property type="entry name" value="PPR"/>
    <property type="match status" value="1"/>
</dbReference>
<dbReference type="Proteomes" id="UP000243459">
    <property type="component" value="Chromosome 10"/>
</dbReference>
<dbReference type="OMA" id="GESHEFG"/>
<proteinExistence type="predicted"/>
<dbReference type="InterPro" id="IPR052500">
    <property type="entry name" value="Chloro/Mito_RNA_Process"/>
</dbReference>
<name>A0A5P1E2K8_ASPOF</name>
<dbReference type="GO" id="GO:0004519">
    <property type="term" value="F:endonuclease activity"/>
    <property type="evidence" value="ECO:0007669"/>
    <property type="project" value="InterPro"/>
</dbReference>
<accession>A0A5P1E2K8</accession>
<dbReference type="InterPro" id="IPR011990">
    <property type="entry name" value="TPR-like_helical_dom_sf"/>
</dbReference>
<dbReference type="Pfam" id="PF03161">
    <property type="entry name" value="LAGLIDADG_2"/>
    <property type="match status" value="1"/>
</dbReference>
<feature type="repeat" description="PPR" evidence="4">
    <location>
        <begin position="79"/>
        <end position="113"/>
    </location>
</feature>
<dbReference type="InterPro" id="IPR004860">
    <property type="entry name" value="LAGLIDADG_dom"/>
</dbReference>
<dbReference type="PROSITE" id="PS51375">
    <property type="entry name" value="PPR"/>
    <property type="match status" value="2"/>
</dbReference>
<dbReference type="AlphaFoldDB" id="A0A5P1E2K8"/>
<evidence type="ECO:0000256" key="3">
    <source>
        <dbReference type="ARBA" id="ARBA00023187"/>
    </source>
</evidence>
<dbReference type="Pfam" id="PF01535">
    <property type="entry name" value="PPR"/>
    <property type="match status" value="2"/>
</dbReference>
<dbReference type="GO" id="GO:0045292">
    <property type="term" value="P:mRNA cis splicing, via spliceosome"/>
    <property type="evidence" value="ECO:0007669"/>
    <property type="project" value="TreeGrafter"/>
</dbReference>
<keyword evidence="8" id="KW-1185">Reference proteome</keyword>
<dbReference type="PANTHER" id="PTHR47539:SF1">
    <property type="entry name" value="PENTATRICOPEPTIDE REPEAT-CONTAINING PROTEIN OTP51, CHLOROPLASTIC"/>
    <property type="match status" value="1"/>
</dbReference>
<organism evidence="7 8">
    <name type="scientific">Asparagus officinalis</name>
    <name type="common">Garden asparagus</name>
    <dbReference type="NCBI Taxonomy" id="4686"/>
    <lineage>
        <taxon>Eukaryota</taxon>
        <taxon>Viridiplantae</taxon>
        <taxon>Streptophyta</taxon>
        <taxon>Embryophyta</taxon>
        <taxon>Tracheophyta</taxon>
        <taxon>Spermatophyta</taxon>
        <taxon>Magnoliopsida</taxon>
        <taxon>Liliopsida</taxon>
        <taxon>Asparagales</taxon>
        <taxon>Asparagaceae</taxon>
        <taxon>Asparagoideae</taxon>
        <taxon>Asparagus</taxon>
    </lineage>
</organism>
<keyword evidence="3" id="KW-0508">mRNA splicing</keyword>
<feature type="repeat" description="PPR" evidence="4">
    <location>
        <begin position="184"/>
        <end position="218"/>
    </location>
</feature>
<feature type="region of interest" description="Disordered" evidence="5">
    <location>
        <begin position="439"/>
        <end position="462"/>
    </location>
</feature>
<reference evidence="8" key="1">
    <citation type="journal article" date="2017" name="Nat. Commun.">
        <title>The asparagus genome sheds light on the origin and evolution of a young Y chromosome.</title>
        <authorList>
            <person name="Harkess A."/>
            <person name="Zhou J."/>
            <person name="Xu C."/>
            <person name="Bowers J.E."/>
            <person name="Van der Hulst R."/>
            <person name="Ayyampalayam S."/>
            <person name="Mercati F."/>
            <person name="Riccardi P."/>
            <person name="McKain M.R."/>
            <person name="Kakrana A."/>
            <person name="Tang H."/>
            <person name="Ray J."/>
            <person name="Groenendijk J."/>
            <person name="Arikit S."/>
            <person name="Mathioni S.M."/>
            <person name="Nakano M."/>
            <person name="Shan H."/>
            <person name="Telgmann-Rauber A."/>
            <person name="Kanno A."/>
            <person name="Yue Z."/>
            <person name="Chen H."/>
            <person name="Li W."/>
            <person name="Chen Y."/>
            <person name="Xu X."/>
            <person name="Zhang Y."/>
            <person name="Luo S."/>
            <person name="Chen H."/>
            <person name="Gao J."/>
            <person name="Mao Z."/>
            <person name="Pires J.C."/>
            <person name="Luo M."/>
            <person name="Kudrna D."/>
            <person name="Wing R.A."/>
            <person name="Meyers B.C."/>
            <person name="Yi K."/>
            <person name="Kong H."/>
            <person name="Lavrijsen P."/>
            <person name="Sunseri F."/>
            <person name="Falavigna A."/>
            <person name="Ye Y."/>
            <person name="Leebens-Mack J.H."/>
            <person name="Chen G."/>
        </authorList>
    </citation>
    <scope>NUCLEOTIDE SEQUENCE [LARGE SCALE GENOMIC DNA]</scope>
    <source>
        <strain evidence="8">cv. DH0086</strain>
    </source>
</reference>
<feature type="domain" description="Homing endonuclease LAGLIDADG" evidence="6">
    <location>
        <begin position="250"/>
        <end position="416"/>
    </location>
</feature>
<keyword evidence="1" id="KW-0507">mRNA processing</keyword>
<dbReference type="GO" id="GO:0000373">
    <property type="term" value="P:Group II intron splicing"/>
    <property type="evidence" value="ECO:0007669"/>
    <property type="project" value="TreeGrafter"/>
</dbReference>
<dbReference type="EMBL" id="CM007390">
    <property type="protein sequence ID" value="ONK55737.1"/>
    <property type="molecule type" value="Genomic_DNA"/>
</dbReference>
<feature type="compositionally biased region" description="Basic and acidic residues" evidence="5">
    <location>
        <begin position="441"/>
        <end position="462"/>
    </location>
</feature>
<dbReference type="PANTHER" id="PTHR47539">
    <property type="entry name" value="PENTATRICOPEPTIDE REPEAT-CONTAINING PROTEIN OTP51, CHLOROPLASTIC"/>
    <property type="match status" value="1"/>
</dbReference>
<evidence type="ECO:0000256" key="1">
    <source>
        <dbReference type="ARBA" id="ARBA00022664"/>
    </source>
</evidence>
<evidence type="ECO:0000259" key="6">
    <source>
        <dbReference type="Pfam" id="PF03161"/>
    </source>
</evidence>
<dbReference type="Gene3D" id="1.25.40.10">
    <property type="entry name" value="Tetratricopeptide repeat domain"/>
    <property type="match status" value="1"/>
</dbReference>
<evidence type="ECO:0000313" key="8">
    <source>
        <dbReference type="Proteomes" id="UP000243459"/>
    </source>
</evidence>
<dbReference type="InterPro" id="IPR002885">
    <property type="entry name" value="PPR_rpt"/>
</dbReference>